<feature type="transmembrane region" description="Helical" evidence="8">
    <location>
        <begin position="210"/>
        <end position="233"/>
    </location>
</feature>
<evidence type="ECO:0000259" key="10">
    <source>
        <dbReference type="PROSITE" id="PS51012"/>
    </source>
</evidence>
<feature type="transmembrane region" description="Helical" evidence="8">
    <location>
        <begin position="320"/>
        <end position="338"/>
    </location>
</feature>
<reference evidence="12" key="1">
    <citation type="submission" date="2017-05" db="EMBL/GenBank/DDBJ databases">
        <authorList>
            <person name="Sung H."/>
        </authorList>
    </citation>
    <scope>NUCLEOTIDE SEQUENCE [LARGE SCALE GENOMIC DNA]</scope>
    <source>
        <strain evidence="12">AR23208</strain>
    </source>
</reference>
<feature type="region of interest" description="Disordered" evidence="9">
    <location>
        <begin position="124"/>
        <end position="180"/>
    </location>
</feature>
<dbReference type="OrthoDB" id="9776218at2"/>
<dbReference type="GO" id="GO:0140359">
    <property type="term" value="F:ABC-type transporter activity"/>
    <property type="evidence" value="ECO:0007669"/>
    <property type="project" value="InterPro"/>
</dbReference>
<dbReference type="GO" id="GO:0005886">
    <property type="term" value="C:plasma membrane"/>
    <property type="evidence" value="ECO:0007669"/>
    <property type="project" value="UniProtKB-SubCell"/>
</dbReference>
<evidence type="ECO:0000313" key="12">
    <source>
        <dbReference type="Proteomes" id="UP000195437"/>
    </source>
</evidence>
<evidence type="ECO:0000256" key="8">
    <source>
        <dbReference type="RuleBase" id="RU361157"/>
    </source>
</evidence>
<dbReference type="EMBL" id="CP021434">
    <property type="protein sequence ID" value="ARU59919.1"/>
    <property type="molecule type" value="Genomic_DNA"/>
</dbReference>
<dbReference type="AlphaFoldDB" id="A0A1Y0IIM2"/>
<dbReference type="InterPro" id="IPR013525">
    <property type="entry name" value="ABC2_TM"/>
</dbReference>
<dbReference type="PANTHER" id="PTHR30294">
    <property type="entry name" value="MEMBRANE COMPONENT OF ABC TRANSPORTER YHHJ-RELATED"/>
    <property type="match status" value="1"/>
</dbReference>
<protein>
    <recommendedName>
        <fullName evidence="8">Transport permease protein</fullName>
    </recommendedName>
</protein>
<dbReference type="PANTHER" id="PTHR30294:SF38">
    <property type="entry name" value="TRANSPORT PERMEASE PROTEIN"/>
    <property type="match status" value="1"/>
</dbReference>
<dbReference type="PROSITE" id="PS51012">
    <property type="entry name" value="ABC_TM2"/>
    <property type="match status" value="1"/>
</dbReference>
<name>A0A1Y0IIM2_9BACL</name>
<dbReference type="KEGG" id="tum:CBW65_01745"/>
<sequence length="404" mass="43587">MRIWALTKRLLKQVIRDKRSVAMLFIAPLFVLWLLSVVLTTSTTQADIDVVDLPDVLIEQLEATDATVRNVSLEIAEENLQNGESDGYLTLADGKVHIMLEGSDPAVNGAVQQAVQQAVQSLAEGKSTGDGLPVEPKNAGQNGQGITTAPGVPNGQGTEPVPGVPNGQGMEPVPGMPNGQVVPQAPGMNLPSGMDVEFLHGGEGLTKLDYLAPVLIGFFIFFFVFLISGVSFLRERTGGTLERVLATPIKRFEIVLGYFFGFGVFAVLQTALVQWFALNVLGVQSVGSFGAVLVINILLATVALSLGTLLSAYARNEFQMVQFIPLVVVPQIFMSGLFDLRNMPDWLMMLSKALPLTHAAEALRGVMIRGEGLGDIQVALWVLLGYCLLFLGLNILALRRYRKV</sequence>
<evidence type="ECO:0000256" key="2">
    <source>
        <dbReference type="ARBA" id="ARBA00007783"/>
    </source>
</evidence>
<feature type="transmembrane region" description="Helical" evidence="8">
    <location>
        <begin position="378"/>
        <end position="398"/>
    </location>
</feature>
<evidence type="ECO:0000256" key="9">
    <source>
        <dbReference type="SAM" id="MobiDB-lite"/>
    </source>
</evidence>
<evidence type="ECO:0000256" key="1">
    <source>
        <dbReference type="ARBA" id="ARBA00004651"/>
    </source>
</evidence>
<feature type="transmembrane region" description="Helical" evidence="8">
    <location>
        <begin position="289"/>
        <end position="313"/>
    </location>
</feature>
<accession>A0A1Y0IIM2</accession>
<dbReference type="Pfam" id="PF01061">
    <property type="entry name" value="ABC2_membrane"/>
    <property type="match status" value="1"/>
</dbReference>
<evidence type="ECO:0000256" key="4">
    <source>
        <dbReference type="ARBA" id="ARBA00022475"/>
    </source>
</evidence>
<keyword evidence="4 8" id="KW-1003">Cell membrane</keyword>
<organism evidence="11 12">
    <name type="scientific">Tumebacillus avium</name>
    <dbReference type="NCBI Taxonomy" id="1903704"/>
    <lineage>
        <taxon>Bacteria</taxon>
        <taxon>Bacillati</taxon>
        <taxon>Bacillota</taxon>
        <taxon>Bacilli</taxon>
        <taxon>Bacillales</taxon>
        <taxon>Alicyclobacillaceae</taxon>
        <taxon>Tumebacillus</taxon>
    </lineage>
</organism>
<dbReference type="InterPro" id="IPR047817">
    <property type="entry name" value="ABC2_TM_bact-type"/>
</dbReference>
<feature type="transmembrane region" description="Helical" evidence="8">
    <location>
        <begin position="21"/>
        <end position="39"/>
    </location>
</feature>
<proteinExistence type="inferred from homology"/>
<comment type="subcellular location">
    <subcellularLocation>
        <location evidence="1 8">Cell membrane</location>
        <topology evidence="1 8">Multi-pass membrane protein</topology>
    </subcellularLocation>
</comment>
<dbReference type="InterPro" id="IPR051449">
    <property type="entry name" value="ABC-2_transporter_component"/>
</dbReference>
<keyword evidence="7 8" id="KW-0472">Membrane</keyword>
<evidence type="ECO:0000256" key="5">
    <source>
        <dbReference type="ARBA" id="ARBA00022692"/>
    </source>
</evidence>
<dbReference type="RefSeq" id="WP_087455308.1">
    <property type="nucleotide sequence ID" value="NZ_CP021434.1"/>
</dbReference>
<gene>
    <name evidence="11" type="ORF">CBW65_01745</name>
</gene>
<keyword evidence="12" id="KW-1185">Reference proteome</keyword>
<keyword evidence="5 8" id="KW-0812">Transmembrane</keyword>
<feature type="transmembrane region" description="Helical" evidence="8">
    <location>
        <begin position="254"/>
        <end position="277"/>
    </location>
</feature>
<dbReference type="Proteomes" id="UP000195437">
    <property type="component" value="Chromosome"/>
</dbReference>
<keyword evidence="6 8" id="KW-1133">Transmembrane helix</keyword>
<feature type="domain" description="ABC transmembrane type-2" evidence="10">
    <location>
        <begin position="174"/>
        <end position="401"/>
    </location>
</feature>
<evidence type="ECO:0000256" key="3">
    <source>
        <dbReference type="ARBA" id="ARBA00022448"/>
    </source>
</evidence>
<comment type="similarity">
    <text evidence="2 8">Belongs to the ABC-2 integral membrane protein family.</text>
</comment>
<evidence type="ECO:0000256" key="6">
    <source>
        <dbReference type="ARBA" id="ARBA00022989"/>
    </source>
</evidence>
<keyword evidence="3 8" id="KW-0813">Transport</keyword>
<evidence type="ECO:0000313" key="11">
    <source>
        <dbReference type="EMBL" id="ARU59919.1"/>
    </source>
</evidence>
<evidence type="ECO:0000256" key="7">
    <source>
        <dbReference type="ARBA" id="ARBA00023136"/>
    </source>
</evidence>